<name>A0AA48HNI8_9ALTE</name>
<reference evidence="5" key="1">
    <citation type="submission" date="2023-01" db="EMBL/GenBank/DDBJ databases">
        <title>Complete genome sequence of Planctobacterium marinum strain Dej080120_11.</title>
        <authorList>
            <person name="Ueki S."/>
            <person name="Maruyama F."/>
        </authorList>
    </citation>
    <scope>NUCLEOTIDE SEQUENCE</scope>
    <source>
        <strain evidence="5">Dej080120_11</strain>
    </source>
</reference>
<evidence type="ECO:0000313" key="6">
    <source>
        <dbReference type="Proteomes" id="UP001333710"/>
    </source>
</evidence>
<dbReference type="SUPFAM" id="SSF46785">
    <property type="entry name" value="Winged helix' DNA-binding domain"/>
    <property type="match status" value="1"/>
</dbReference>
<dbReference type="PANTHER" id="PTHR24567:SF74">
    <property type="entry name" value="HTH-TYPE TRANSCRIPTIONAL REGULATOR ARCR"/>
    <property type="match status" value="1"/>
</dbReference>
<dbReference type="InterPro" id="IPR012318">
    <property type="entry name" value="HTH_CRP"/>
</dbReference>
<feature type="domain" description="Cyclic nucleotide-binding" evidence="4">
    <location>
        <begin position="13"/>
        <end position="133"/>
    </location>
</feature>
<dbReference type="PANTHER" id="PTHR24567">
    <property type="entry name" value="CRP FAMILY TRANSCRIPTIONAL REGULATORY PROTEIN"/>
    <property type="match status" value="1"/>
</dbReference>
<dbReference type="InterPro" id="IPR000595">
    <property type="entry name" value="cNMP-bd_dom"/>
</dbReference>
<dbReference type="AlphaFoldDB" id="A0AA48HNI8"/>
<dbReference type="GO" id="GO:0005829">
    <property type="term" value="C:cytosol"/>
    <property type="evidence" value="ECO:0007669"/>
    <property type="project" value="TreeGrafter"/>
</dbReference>
<keyword evidence="6" id="KW-1185">Reference proteome</keyword>
<dbReference type="InterPro" id="IPR036390">
    <property type="entry name" value="WH_DNA-bd_sf"/>
</dbReference>
<dbReference type="GO" id="GO:0003677">
    <property type="term" value="F:DNA binding"/>
    <property type="evidence" value="ECO:0007669"/>
    <property type="project" value="UniProtKB-KW"/>
</dbReference>
<accession>A0AA48HNI8</accession>
<dbReference type="InterPro" id="IPR018490">
    <property type="entry name" value="cNMP-bd_dom_sf"/>
</dbReference>
<sequence length="230" mass="25594">MPQSQQHLDFPTFFSMLNQPVKQALLNAGALVQYEDKQLIHQRGSNKAGLSVVIEGAVFAGITDAQGKQLIVAMLGKGHCFGEFSLFSELNRTHDISSIGKTTLCQIAKPVFFRLFQQYPELAEALLKTSLARLHIVLESMDALRRLPLLEKTIKMILIMSYTSGFKDVIPCRQEELANTIGVSRVALGKALKHLEQEGLLELAYGKLIIQGRDKLEAWLVARDRGTIMS</sequence>
<keyword evidence="3" id="KW-0804">Transcription</keyword>
<evidence type="ECO:0000313" key="5">
    <source>
        <dbReference type="EMBL" id="BDX06742.1"/>
    </source>
</evidence>
<organism evidence="5 6">
    <name type="scientific">Planctobacterium marinum</name>
    <dbReference type="NCBI Taxonomy" id="1631968"/>
    <lineage>
        <taxon>Bacteria</taxon>
        <taxon>Pseudomonadati</taxon>
        <taxon>Pseudomonadota</taxon>
        <taxon>Gammaproteobacteria</taxon>
        <taxon>Alteromonadales</taxon>
        <taxon>Alteromonadaceae</taxon>
        <taxon>Planctobacterium</taxon>
    </lineage>
</organism>
<dbReference type="SUPFAM" id="SSF51206">
    <property type="entry name" value="cAMP-binding domain-like"/>
    <property type="match status" value="1"/>
</dbReference>
<keyword evidence="1" id="KW-0805">Transcription regulation</keyword>
<dbReference type="PROSITE" id="PS50042">
    <property type="entry name" value="CNMP_BINDING_3"/>
    <property type="match status" value="1"/>
</dbReference>
<dbReference type="Pfam" id="PF00027">
    <property type="entry name" value="cNMP_binding"/>
    <property type="match status" value="1"/>
</dbReference>
<evidence type="ECO:0000256" key="1">
    <source>
        <dbReference type="ARBA" id="ARBA00023015"/>
    </source>
</evidence>
<evidence type="ECO:0000259" key="4">
    <source>
        <dbReference type="PROSITE" id="PS50042"/>
    </source>
</evidence>
<dbReference type="EMBL" id="AP027272">
    <property type="protein sequence ID" value="BDX06742.1"/>
    <property type="molecule type" value="Genomic_DNA"/>
</dbReference>
<gene>
    <name evidence="5" type="ORF">MACH26_22630</name>
</gene>
<dbReference type="RefSeq" id="WP_338292745.1">
    <property type="nucleotide sequence ID" value="NZ_AP027272.1"/>
</dbReference>
<dbReference type="Pfam" id="PF13545">
    <property type="entry name" value="HTH_Crp_2"/>
    <property type="match status" value="1"/>
</dbReference>
<dbReference type="CDD" id="cd00038">
    <property type="entry name" value="CAP_ED"/>
    <property type="match status" value="1"/>
</dbReference>
<dbReference type="SMART" id="SM00100">
    <property type="entry name" value="cNMP"/>
    <property type="match status" value="1"/>
</dbReference>
<dbReference type="InterPro" id="IPR050397">
    <property type="entry name" value="Env_Response_Regulators"/>
</dbReference>
<evidence type="ECO:0000256" key="2">
    <source>
        <dbReference type="ARBA" id="ARBA00023125"/>
    </source>
</evidence>
<dbReference type="GO" id="GO:0003700">
    <property type="term" value="F:DNA-binding transcription factor activity"/>
    <property type="evidence" value="ECO:0007669"/>
    <property type="project" value="TreeGrafter"/>
</dbReference>
<dbReference type="Gene3D" id="2.60.120.10">
    <property type="entry name" value="Jelly Rolls"/>
    <property type="match status" value="1"/>
</dbReference>
<dbReference type="InterPro" id="IPR014710">
    <property type="entry name" value="RmlC-like_jellyroll"/>
</dbReference>
<protein>
    <recommendedName>
        <fullName evidence="4">Cyclic nucleotide-binding domain-containing protein</fullName>
    </recommendedName>
</protein>
<dbReference type="Proteomes" id="UP001333710">
    <property type="component" value="Chromosome"/>
</dbReference>
<proteinExistence type="predicted"/>
<keyword evidence="2" id="KW-0238">DNA-binding</keyword>
<dbReference type="KEGG" id="pmaw:MACH26_22630"/>
<evidence type="ECO:0000256" key="3">
    <source>
        <dbReference type="ARBA" id="ARBA00023163"/>
    </source>
</evidence>